<dbReference type="InterPro" id="IPR003593">
    <property type="entry name" value="AAA+_ATPase"/>
</dbReference>
<dbReference type="Gene3D" id="3.40.50.300">
    <property type="entry name" value="P-loop containing nucleotide triphosphate hydrolases"/>
    <property type="match status" value="1"/>
</dbReference>
<dbReference type="InterPro" id="IPR027417">
    <property type="entry name" value="P-loop_NTPase"/>
</dbReference>
<evidence type="ECO:0000256" key="1">
    <source>
        <dbReference type="ARBA" id="ARBA00022448"/>
    </source>
</evidence>
<dbReference type="PROSITE" id="PS00211">
    <property type="entry name" value="ABC_TRANSPORTER_1"/>
    <property type="match status" value="1"/>
</dbReference>
<dbReference type="GO" id="GO:0016887">
    <property type="term" value="F:ATP hydrolysis activity"/>
    <property type="evidence" value="ECO:0007669"/>
    <property type="project" value="InterPro"/>
</dbReference>
<comment type="caution">
    <text evidence="5">The sequence shown here is derived from an EMBL/GenBank/DDBJ whole genome shotgun (WGS) entry which is preliminary data.</text>
</comment>
<dbReference type="CDD" id="cd03230">
    <property type="entry name" value="ABC_DR_subfamily_A"/>
    <property type="match status" value="1"/>
</dbReference>
<dbReference type="InterPro" id="IPR051782">
    <property type="entry name" value="ABC_Transporter_VariousFunc"/>
</dbReference>
<dbReference type="EMBL" id="LJZR01000015">
    <property type="protein sequence ID" value="KPQ35032.1"/>
    <property type="molecule type" value="Genomic_DNA"/>
</dbReference>
<dbReference type="PANTHER" id="PTHR42939">
    <property type="entry name" value="ABC TRANSPORTER ATP-BINDING PROTEIN ALBC-RELATED"/>
    <property type="match status" value="1"/>
</dbReference>
<dbReference type="PROSITE" id="PS50893">
    <property type="entry name" value="ABC_TRANSPORTER_2"/>
    <property type="match status" value="1"/>
</dbReference>
<reference evidence="5 6" key="1">
    <citation type="submission" date="2015-09" db="EMBL/GenBank/DDBJ databases">
        <title>Identification and resolution of microdiversity through metagenomic sequencing of parallel consortia.</title>
        <authorList>
            <person name="Nelson W.C."/>
            <person name="Romine M.F."/>
            <person name="Lindemann S.R."/>
        </authorList>
    </citation>
    <scope>NUCLEOTIDE SEQUENCE [LARGE SCALE GENOMIC DNA]</scope>
    <source>
        <strain evidence="5">Ana</strain>
    </source>
</reference>
<dbReference type="GO" id="GO:0005524">
    <property type="term" value="F:ATP binding"/>
    <property type="evidence" value="ECO:0007669"/>
    <property type="project" value="UniProtKB-KW"/>
</dbReference>
<protein>
    <submittedName>
        <fullName evidence="5">ABC-2 type transport system ATP-binding protein</fullName>
    </submittedName>
</protein>
<dbReference type="Pfam" id="PF00005">
    <property type="entry name" value="ABC_tran"/>
    <property type="match status" value="1"/>
</dbReference>
<feature type="domain" description="ABC transporter" evidence="4">
    <location>
        <begin position="25"/>
        <end position="262"/>
    </location>
</feature>
<dbReference type="STRING" id="1666911.HLUCCA11_12745"/>
<sequence length="356" mass="39808">MNAVSSPHSNVSPASSAIIHKPTIIATQDLRKVYRTGFWLKAAPPSLKQCSIEIYKGETFGLLGPNGAGKTTLLKLLLGIIRPTAGAATLMGEPAGDSEIKSRIGYLPENPYFYDYLTGWEFLSYTAGLFGISGQAKKRRIAELLDLVQLDRISATKKQMRRYSKGMLQRVGMAQALMNDPEIVFLDEPMSGLDPTGRFQVREIILSLKEQGKTLFFNSHVLSDVEKICDRIAILDQGDIICIGEIEKLLGNPAHYQVKGHGGSLDILDQWLCDITFNDGYWQGSLYENPFEFMATARLMNAHIAKLEIAKPTLEEFFIQQIRQRRENADKMSAEQIPKAKRSVKPRRLFGKLIAQ</sequence>
<evidence type="ECO:0000313" key="5">
    <source>
        <dbReference type="EMBL" id="KPQ35032.1"/>
    </source>
</evidence>
<keyword evidence="3 5" id="KW-0067">ATP-binding</keyword>
<accession>A0A0P7YXR3</accession>
<dbReference type="InterPro" id="IPR017871">
    <property type="entry name" value="ABC_transporter-like_CS"/>
</dbReference>
<dbReference type="InterPro" id="IPR003439">
    <property type="entry name" value="ABC_transporter-like_ATP-bd"/>
</dbReference>
<keyword evidence="1" id="KW-0813">Transport</keyword>
<gene>
    <name evidence="5" type="ORF">HLUCCA11_12745</name>
</gene>
<proteinExistence type="predicted"/>
<dbReference type="PANTHER" id="PTHR42939:SF1">
    <property type="entry name" value="ABC TRANSPORTER ATP-BINDING PROTEIN ALBC-RELATED"/>
    <property type="match status" value="1"/>
</dbReference>
<evidence type="ECO:0000259" key="4">
    <source>
        <dbReference type="PROSITE" id="PS50893"/>
    </source>
</evidence>
<dbReference type="AlphaFoldDB" id="A0A0P7YXR3"/>
<dbReference type="Proteomes" id="UP000050465">
    <property type="component" value="Unassembled WGS sequence"/>
</dbReference>
<organism evidence="5 6">
    <name type="scientific">Phormidesmis priestleyi Ana</name>
    <dbReference type="NCBI Taxonomy" id="1666911"/>
    <lineage>
        <taxon>Bacteria</taxon>
        <taxon>Bacillati</taxon>
        <taxon>Cyanobacteriota</taxon>
        <taxon>Cyanophyceae</taxon>
        <taxon>Leptolyngbyales</taxon>
        <taxon>Leptolyngbyaceae</taxon>
        <taxon>Phormidesmis</taxon>
    </lineage>
</organism>
<dbReference type="SUPFAM" id="SSF52540">
    <property type="entry name" value="P-loop containing nucleoside triphosphate hydrolases"/>
    <property type="match status" value="1"/>
</dbReference>
<evidence type="ECO:0000256" key="3">
    <source>
        <dbReference type="ARBA" id="ARBA00022840"/>
    </source>
</evidence>
<dbReference type="SMART" id="SM00382">
    <property type="entry name" value="AAA"/>
    <property type="match status" value="1"/>
</dbReference>
<name>A0A0P7YXR3_9CYAN</name>
<evidence type="ECO:0000256" key="2">
    <source>
        <dbReference type="ARBA" id="ARBA00022741"/>
    </source>
</evidence>
<evidence type="ECO:0000313" key="6">
    <source>
        <dbReference type="Proteomes" id="UP000050465"/>
    </source>
</evidence>
<keyword evidence="2" id="KW-0547">Nucleotide-binding</keyword>